<keyword evidence="8" id="KW-1185">Reference proteome</keyword>
<dbReference type="InterPro" id="IPR015659">
    <property type="entry name" value="Proline_oxidase"/>
</dbReference>
<dbReference type="InterPro" id="IPR029041">
    <property type="entry name" value="FAD-linked_oxidoreductase-like"/>
</dbReference>
<evidence type="ECO:0000256" key="4">
    <source>
        <dbReference type="ARBA" id="ARBA00023062"/>
    </source>
</evidence>
<keyword evidence="5" id="KW-0274">FAD</keyword>
<organism evidence="7 8">
    <name type="scientific">Coniosporium apollinis</name>
    <dbReference type="NCBI Taxonomy" id="61459"/>
    <lineage>
        <taxon>Eukaryota</taxon>
        <taxon>Fungi</taxon>
        <taxon>Dikarya</taxon>
        <taxon>Ascomycota</taxon>
        <taxon>Pezizomycotina</taxon>
        <taxon>Dothideomycetes</taxon>
        <taxon>Dothideomycetes incertae sedis</taxon>
        <taxon>Coniosporium</taxon>
    </lineage>
</organism>
<name>A0ABQ9NIH8_9PEZI</name>
<feature type="domain" description="Proline dehydrogenase" evidence="6">
    <location>
        <begin position="188"/>
        <end position="495"/>
    </location>
</feature>
<evidence type="ECO:0000313" key="8">
    <source>
        <dbReference type="Proteomes" id="UP001172684"/>
    </source>
</evidence>
<comment type="cofactor">
    <cofactor evidence="5">
        <name>FAD</name>
        <dbReference type="ChEBI" id="CHEBI:57692"/>
    </cofactor>
</comment>
<comment type="function">
    <text evidence="5">Converts proline to delta-1-pyrroline-5-carboxylate.</text>
</comment>
<evidence type="ECO:0000313" key="7">
    <source>
        <dbReference type="EMBL" id="KAJ9654904.1"/>
    </source>
</evidence>
<evidence type="ECO:0000256" key="1">
    <source>
        <dbReference type="ARBA" id="ARBA00005869"/>
    </source>
</evidence>
<evidence type="ECO:0000256" key="5">
    <source>
        <dbReference type="RuleBase" id="RU364054"/>
    </source>
</evidence>
<keyword evidence="4 5" id="KW-0642">Proline metabolism</keyword>
<dbReference type="EMBL" id="JAPDRL010000204">
    <property type="protein sequence ID" value="KAJ9654904.1"/>
    <property type="molecule type" value="Genomic_DNA"/>
</dbReference>
<comment type="caution">
    <text evidence="7">The sequence shown here is derived from an EMBL/GenBank/DDBJ whole genome shotgun (WGS) entry which is preliminary data.</text>
</comment>
<comment type="similarity">
    <text evidence="1 5">Belongs to the proline oxidase family.</text>
</comment>
<dbReference type="InterPro" id="IPR002872">
    <property type="entry name" value="Proline_DH_dom"/>
</dbReference>
<sequence>MAIHSKLSSVRPLAISHRRQAQSWIAASRSARQHQPHFTRKPCKRLLTSSATLPEKPTSTAAQTTQIQKRVLQNIPLAALLRSLFILSLVALPSKLLTSIVHLSRNNAAFIDRSPILRWLATRTFYDNFCIGTTRNQVTQNMARLHQLGLNGVILAVARESEPQKSPKAVNRDVLNRSNGNGALGPKNAQFKQWVNDYMETIECLGPGDYIAIKCSGGGTQALGFMTEFTKLCRQNSSEEAEKELRAEMSYMKEQLHKICSTAKSKGIRVLLDAEGSLYQSAVDFAALELMATYNKDSRAYVFNTYQMYLRSSMHKLKSHLDYASKNNYIAGAKLVRGAYLHVEADKTMFQPSKAATDAAFDGAVEYLLQPASSDSKSEEQSGDISWTAEVMLATHNSRSVHKALELWSNTGGDKSRTKSLTFGQLMGMADEVSLSVSAEIGRLQPQQQQHSAGKRDQQDFPQLGVYKYTIWGPFKDCFLYMLRRAEENKDAVARSKESVMAILTELKARLLRSG</sequence>
<evidence type="ECO:0000259" key="6">
    <source>
        <dbReference type="Pfam" id="PF01619"/>
    </source>
</evidence>
<comment type="catalytic activity">
    <reaction evidence="5">
        <text>L-proline + a quinone = (S)-1-pyrroline-5-carboxylate + a quinol + H(+)</text>
        <dbReference type="Rhea" id="RHEA:23784"/>
        <dbReference type="ChEBI" id="CHEBI:15378"/>
        <dbReference type="ChEBI" id="CHEBI:17388"/>
        <dbReference type="ChEBI" id="CHEBI:24646"/>
        <dbReference type="ChEBI" id="CHEBI:60039"/>
        <dbReference type="ChEBI" id="CHEBI:132124"/>
        <dbReference type="EC" id="1.5.5.2"/>
    </reaction>
</comment>
<dbReference type="EC" id="1.5.5.2" evidence="2 5"/>
<evidence type="ECO:0000256" key="3">
    <source>
        <dbReference type="ARBA" id="ARBA00023002"/>
    </source>
</evidence>
<reference evidence="7" key="1">
    <citation type="submission" date="2022-10" db="EMBL/GenBank/DDBJ databases">
        <title>Culturing micro-colonial fungi from biological soil crusts in the Mojave desert and describing Neophaeococcomyces mojavensis, and introducing the new genera and species Taxawa tesnikishii.</title>
        <authorList>
            <person name="Kurbessoian T."/>
            <person name="Stajich J.E."/>
        </authorList>
    </citation>
    <scope>NUCLEOTIDE SEQUENCE</scope>
    <source>
        <strain evidence="7">TK_1</strain>
    </source>
</reference>
<gene>
    <name evidence="7" type="ORF">H2201_008914</name>
</gene>
<keyword evidence="5" id="KW-0285">Flavoprotein</keyword>
<protein>
    <recommendedName>
        <fullName evidence="2 5">Proline dehydrogenase</fullName>
        <ecNumber evidence="2 5">1.5.5.2</ecNumber>
    </recommendedName>
</protein>
<dbReference type="Gene3D" id="3.20.20.220">
    <property type="match status" value="1"/>
</dbReference>
<dbReference type="Proteomes" id="UP001172684">
    <property type="component" value="Unassembled WGS sequence"/>
</dbReference>
<dbReference type="SUPFAM" id="SSF51730">
    <property type="entry name" value="FAD-linked oxidoreductase"/>
    <property type="match status" value="1"/>
</dbReference>
<proteinExistence type="inferred from homology"/>
<dbReference type="PANTHER" id="PTHR13914">
    <property type="entry name" value="PROLINE OXIDASE"/>
    <property type="match status" value="1"/>
</dbReference>
<dbReference type="PANTHER" id="PTHR13914:SF0">
    <property type="entry name" value="PROLINE DEHYDROGENASE 1, MITOCHONDRIAL"/>
    <property type="match status" value="1"/>
</dbReference>
<keyword evidence="3 5" id="KW-0560">Oxidoreductase</keyword>
<dbReference type="Pfam" id="PF01619">
    <property type="entry name" value="Pro_dh"/>
    <property type="match status" value="1"/>
</dbReference>
<evidence type="ECO:0000256" key="2">
    <source>
        <dbReference type="ARBA" id="ARBA00012695"/>
    </source>
</evidence>
<accession>A0ABQ9NIH8</accession>